<keyword evidence="1" id="KW-0472">Membrane</keyword>
<dbReference type="AlphaFoldDB" id="A0A2P8E2M6"/>
<evidence type="ECO:0000313" key="3">
    <source>
        <dbReference type="Proteomes" id="UP000243528"/>
    </source>
</evidence>
<dbReference type="RefSeq" id="WP_129710987.1">
    <property type="nucleotide sequence ID" value="NZ_PYGE01000007.1"/>
</dbReference>
<feature type="transmembrane region" description="Helical" evidence="1">
    <location>
        <begin position="116"/>
        <end position="134"/>
    </location>
</feature>
<protein>
    <submittedName>
        <fullName evidence="2">Uncharacterized protein</fullName>
    </submittedName>
</protein>
<sequence>MVTRRRVTGAVVAALGALGAAAGVYLDWSGDRPAQELPLERIYQADVVDEASSYWNSMAVPFVVTGLLGVLGALLLSRFILVLGWLVGAAAIVLWAVMQLTDDELDVGAGDLQTGFWVSAGALIVMLVGVLAMGGRRRGAGDREDVAARDANGDT</sequence>
<feature type="transmembrane region" description="Helical" evidence="1">
    <location>
        <begin position="79"/>
        <end position="96"/>
    </location>
</feature>
<dbReference type="OrthoDB" id="5187981at2"/>
<feature type="transmembrane region" description="Helical" evidence="1">
    <location>
        <begin position="54"/>
        <end position="74"/>
    </location>
</feature>
<dbReference type="EMBL" id="PYGE01000007">
    <property type="protein sequence ID" value="PSL03739.1"/>
    <property type="molecule type" value="Genomic_DNA"/>
</dbReference>
<name>A0A2P8E2M6_9ACTN</name>
<proteinExistence type="predicted"/>
<keyword evidence="1" id="KW-0812">Transmembrane</keyword>
<keyword evidence="1" id="KW-1133">Transmembrane helix</keyword>
<accession>A0A2P8E2M6</accession>
<organism evidence="2 3">
    <name type="scientific">Haloactinopolyspora alba</name>
    <dbReference type="NCBI Taxonomy" id="648780"/>
    <lineage>
        <taxon>Bacteria</taxon>
        <taxon>Bacillati</taxon>
        <taxon>Actinomycetota</taxon>
        <taxon>Actinomycetes</taxon>
        <taxon>Jiangellales</taxon>
        <taxon>Jiangellaceae</taxon>
        <taxon>Haloactinopolyspora</taxon>
    </lineage>
</organism>
<dbReference type="Proteomes" id="UP000243528">
    <property type="component" value="Unassembled WGS sequence"/>
</dbReference>
<comment type="caution">
    <text evidence="2">The sequence shown here is derived from an EMBL/GenBank/DDBJ whole genome shotgun (WGS) entry which is preliminary data.</text>
</comment>
<reference evidence="2 3" key="1">
    <citation type="submission" date="2018-03" db="EMBL/GenBank/DDBJ databases">
        <title>Genomic Encyclopedia of Archaeal and Bacterial Type Strains, Phase II (KMG-II): from individual species to whole genera.</title>
        <authorList>
            <person name="Goeker M."/>
        </authorList>
    </citation>
    <scope>NUCLEOTIDE SEQUENCE [LARGE SCALE GENOMIC DNA]</scope>
    <source>
        <strain evidence="2 3">DSM 45211</strain>
    </source>
</reference>
<evidence type="ECO:0000313" key="2">
    <source>
        <dbReference type="EMBL" id="PSL03739.1"/>
    </source>
</evidence>
<keyword evidence="3" id="KW-1185">Reference proteome</keyword>
<evidence type="ECO:0000256" key="1">
    <source>
        <dbReference type="SAM" id="Phobius"/>
    </source>
</evidence>
<gene>
    <name evidence="2" type="ORF">CLV30_107220</name>
</gene>